<proteinExistence type="predicted"/>
<reference evidence="1" key="1">
    <citation type="submission" date="2018-02" db="EMBL/GenBank/DDBJ databases">
        <title>Rhizophora mucronata_Transcriptome.</title>
        <authorList>
            <person name="Meera S.P."/>
            <person name="Sreeshan A."/>
            <person name="Augustine A."/>
        </authorList>
    </citation>
    <scope>NUCLEOTIDE SEQUENCE</scope>
    <source>
        <tissue evidence="1">Leaf</tissue>
    </source>
</reference>
<dbReference type="EMBL" id="GGEC01029806">
    <property type="protein sequence ID" value="MBX10290.1"/>
    <property type="molecule type" value="Transcribed_RNA"/>
</dbReference>
<name>A0A2P2KX36_RHIMU</name>
<dbReference type="AlphaFoldDB" id="A0A2P2KX36"/>
<evidence type="ECO:0000313" key="1">
    <source>
        <dbReference type="EMBL" id="MBX10290.1"/>
    </source>
</evidence>
<protein>
    <submittedName>
        <fullName evidence="1">Uncharacterized protein MANES_08G008500</fullName>
    </submittedName>
</protein>
<organism evidence="1">
    <name type="scientific">Rhizophora mucronata</name>
    <name type="common">Asiatic mangrove</name>
    <dbReference type="NCBI Taxonomy" id="61149"/>
    <lineage>
        <taxon>Eukaryota</taxon>
        <taxon>Viridiplantae</taxon>
        <taxon>Streptophyta</taxon>
        <taxon>Embryophyta</taxon>
        <taxon>Tracheophyta</taxon>
        <taxon>Spermatophyta</taxon>
        <taxon>Magnoliopsida</taxon>
        <taxon>eudicotyledons</taxon>
        <taxon>Gunneridae</taxon>
        <taxon>Pentapetalae</taxon>
        <taxon>rosids</taxon>
        <taxon>fabids</taxon>
        <taxon>Malpighiales</taxon>
        <taxon>Rhizophoraceae</taxon>
        <taxon>Rhizophora</taxon>
    </lineage>
</organism>
<sequence>MNNYYFLIISGIQFIKNQRETKTNRASK</sequence>
<accession>A0A2P2KX36</accession>